<evidence type="ECO:0000256" key="1">
    <source>
        <dbReference type="SAM" id="MobiDB-lite"/>
    </source>
</evidence>
<accession>A0ABM4WAY0</accession>
<dbReference type="Proteomes" id="UP001652660">
    <property type="component" value="Chromosome 11e"/>
</dbReference>
<keyword evidence="2" id="KW-1185">Reference proteome</keyword>
<evidence type="ECO:0000313" key="3">
    <source>
        <dbReference type="RefSeq" id="XP_071928948.1"/>
    </source>
</evidence>
<organism evidence="2 3">
    <name type="scientific">Coffea arabica</name>
    <name type="common">Arabian coffee</name>
    <dbReference type="NCBI Taxonomy" id="13443"/>
    <lineage>
        <taxon>Eukaryota</taxon>
        <taxon>Viridiplantae</taxon>
        <taxon>Streptophyta</taxon>
        <taxon>Embryophyta</taxon>
        <taxon>Tracheophyta</taxon>
        <taxon>Spermatophyta</taxon>
        <taxon>Magnoliopsida</taxon>
        <taxon>eudicotyledons</taxon>
        <taxon>Gunneridae</taxon>
        <taxon>Pentapetalae</taxon>
        <taxon>asterids</taxon>
        <taxon>lamiids</taxon>
        <taxon>Gentianales</taxon>
        <taxon>Rubiaceae</taxon>
        <taxon>Ixoroideae</taxon>
        <taxon>Gardenieae complex</taxon>
        <taxon>Bertiereae - Coffeeae clade</taxon>
        <taxon>Coffeeae</taxon>
        <taxon>Coffea</taxon>
    </lineage>
</organism>
<dbReference type="GeneID" id="113717219"/>
<reference evidence="3" key="1">
    <citation type="submission" date="2025-08" db="UniProtKB">
        <authorList>
            <consortium name="RefSeq"/>
        </authorList>
    </citation>
    <scope>IDENTIFICATION</scope>
    <source>
        <tissue evidence="3">Leaves</tissue>
    </source>
</reference>
<dbReference type="RefSeq" id="XP_071928948.1">
    <property type="nucleotide sequence ID" value="XM_072072847.1"/>
</dbReference>
<evidence type="ECO:0000313" key="2">
    <source>
        <dbReference type="Proteomes" id="UP001652660"/>
    </source>
</evidence>
<name>A0ABM4WAY0_COFAR</name>
<feature type="compositionally biased region" description="Basic and acidic residues" evidence="1">
    <location>
        <begin position="210"/>
        <end position="223"/>
    </location>
</feature>
<protein>
    <submittedName>
        <fullName evidence="3">Uncharacterized protein isoform X1</fullName>
    </submittedName>
</protein>
<feature type="region of interest" description="Disordered" evidence="1">
    <location>
        <begin position="204"/>
        <end position="254"/>
    </location>
</feature>
<proteinExistence type="predicted"/>
<gene>
    <name evidence="3" type="primary">LOC113717219</name>
</gene>
<sequence length="355" mass="40734">MAANIPYFDDRLDFVPEWGYETHVFPNDQWAVANCGTYFDSGYSTDTCPVFQDNLSTPLDTFGDFPPQYQTQYDPYSNGCDQEWWDNSNFDYATGQMDFQQQESQQSSSVSGMSLEEMMELLIANTNRFHQETQASLNRFHQETQASLNQFHQETQASFRDLADQLCLLTSEINQVASQIEELPSKTVVDLEENESAICLTGDEEMQECQNEKSTDAVEKEAEKEEMEPQPQPIQVKESSEQSPNAVTSPPLLHQYSPDSYSSIPVNEIDFIIPDNFEFHDRNKLRVAMARYLEPINANEGGVNGECKLSSTRLAPFTSPWKPVTRMLKDYSIYEGYQDYIEDEALRRATRFYPP</sequence>